<evidence type="ECO:0000256" key="2">
    <source>
        <dbReference type="ARBA" id="ARBA00006484"/>
    </source>
</evidence>
<evidence type="ECO:0000256" key="1">
    <source>
        <dbReference type="ARBA" id="ARBA00005194"/>
    </source>
</evidence>
<dbReference type="InterPro" id="IPR002347">
    <property type="entry name" value="SDR_fam"/>
</dbReference>
<keyword evidence="3" id="KW-0560">Oxidoreductase</keyword>
<dbReference type="GO" id="GO:0048038">
    <property type="term" value="F:quinone binding"/>
    <property type="evidence" value="ECO:0007669"/>
    <property type="project" value="TreeGrafter"/>
</dbReference>
<dbReference type="EMBL" id="GEBQ01017295">
    <property type="protein sequence ID" value="JAT22682.1"/>
    <property type="molecule type" value="Transcribed_RNA"/>
</dbReference>
<dbReference type="PRINTS" id="PR00080">
    <property type="entry name" value="SDRFAMILY"/>
</dbReference>
<comment type="similarity">
    <text evidence="2">Belongs to the short-chain dehydrogenases/reductases (SDR) family.</text>
</comment>
<sequence>MSLLVPGSLALVTGASSGIGRATCQVLAREGATVVVTCIDEANANETLKLLPGSYHSVYKYDVTDFHSSQDLMKTIVQKYNRPPNILVNCAAIVGFVTTLDETPETFQRVLQVNLMGIFFTCQAVCKELIAANLPGSIVNVSAISVLRGMEGLSAYTASKAGVDAITKCMARDMSEHNIRVNSVQPGGIATQMASGLGSRQKPSSSVPWISLLATKRTGQPQEVAEVITFLTSDRASYINGALVPVSGGY</sequence>
<dbReference type="PROSITE" id="PS00061">
    <property type="entry name" value="ADH_SHORT"/>
    <property type="match status" value="1"/>
</dbReference>
<gene>
    <name evidence="4" type="ORF">g.36010</name>
</gene>
<evidence type="ECO:0000256" key="3">
    <source>
        <dbReference type="ARBA" id="ARBA00023002"/>
    </source>
</evidence>
<dbReference type="Pfam" id="PF13561">
    <property type="entry name" value="adh_short_C2"/>
    <property type="match status" value="1"/>
</dbReference>
<dbReference type="InterPro" id="IPR036291">
    <property type="entry name" value="NAD(P)-bd_dom_sf"/>
</dbReference>
<dbReference type="SUPFAM" id="SSF51735">
    <property type="entry name" value="NAD(P)-binding Rossmann-fold domains"/>
    <property type="match status" value="1"/>
</dbReference>
<dbReference type="Gene3D" id="3.40.50.720">
    <property type="entry name" value="NAD(P)-binding Rossmann-like Domain"/>
    <property type="match status" value="1"/>
</dbReference>
<accession>A0A1B6LG67</accession>
<protein>
    <submittedName>
        <fullName evidence="4">Uncharacterized protein</fullName>
    </submittedName>
</protein>
<dbReference type="AlphaFoldDB" id="A0A1B6LG67"/>
<dbReference type="InterPro" id="IPR020904">
    <property type="entry name" value="Sc_DH/Rdtase_CS"/>
</dbReference>
<dbReference type="FunFam" id="3.40.50.720:FF:000084">
    <property type="entry name" value="Short-chain dehydrogenase reductase"/>
    <property type="match status" value="1"/>
</dbReference>
<reference evidence="4" key="1">
    <citation type="submission" date="2015-11" db="EMBL/GenBank/DDBJ databases">
        <title>De novo transcriptome assembly of four potential Pierce s Disease insect vectors from Arizona vineyards.</title>
        <authorList>
            <person name="Tassone E.E."/>
        </authorList>
    </citation>
    <scope>NUCLEOTIDE SEQUENCE</scope>
</reference>
<dbReference type="GO" id="GO:0016616">
    <property type="term" value="F:oxidoreductase activity, acting on the CH-OH group of donors, NAD or NADP as acceptor"/>
    <property type="evidence" value="ECO:0007669"/>
    <property type="project" value="TreeGrafter"/>
</dbReference>
<dbReference type="PRINTS" id="PR00081">
    <property type="entry name" value="GDHRDH"/>
</dbReference>
<proteinExistence type="inferred from homology"/>
<comment type="pathway">
    <text evidence="1">Lipid metabolism; fatty acid biosynthesis.</text>
</comment>
<dbReference type="PANTHER" id="PTHR42760:SF83">
    <property type="entry name" value="(3R)-3-HYDROXYACYL-COA DEHYDROGENASE"/>
    <property type="match status" value="1"/>
</dbReference>
<name>A0A1B6LG67_9HEMI</name>
<evidence type="ECO:0000313" key="4">
    <source>
        <dbReference type="EMBL" id="JAT22682.1"/>
    </source>
</evidence>
<dbReference type="CDD" id="cd05233">
    <property type="entry name" value="SDR_c"/>
    <property type="match status" value="1"/>
</dbReference>
<organism evidence="4">
    <name type="scientific">Graphocephala atropunctata</name>
    <dbReference type="NCBI Taxonomy" id="36148"/>
    <lineage>
        <taxon>Eukaryota</taxon>
        <taxon>Metazoa</taxon>
        <taxon>Ecdysozoa</taxon>
        <taxon>Arthropoda</taxon>
        <taxon>Hexapoda</taxon>
        <taxon>Insecta</taxon>
        <taxon>Pterygota</taxon>
        <taxon>Neoptera</taxon>
        <taxon>Paraneoptera</taxon>
        <taxon>Hemiptera</taxon>
        <taxon>Auchenorrhyncha</taxon>
        <taxon>Membracoidea</taxon>
        <taxon>Cicadellidae</taxon>
        <taxon>Cicadellinae</taxon>
        <taxon>Cicadellini</taxon>
        <taxon>Graphocephala</taxon>
    </lineage>
</organism>
<dbReference type="PANTHER" id="PTHR42760">
    <property type="entry name" value="SHORT-CHAIN DEHYDROGENASES/REDUCTASES FAMILY MEMBER"/>
    <property type="match status" value="1"/>
</dbReference>
<dbReference type="GO" id="GO:0006633">
    <property type="term" value="P:fatty acid biosynthetic process"/>
    <property type="evidence" value="ECO:0007669"/>
    <property type="project" value="TreeGrafter"/>
</dbReference>